<keyword evidence="4" id="KW-0653">Protein transport</keyword>
<evidence type="ECO:0000256" key="4">
    <source>
        <dbReference type="ARBA" id="ARBA00022927"/>
    </source>
</evidence>
<keyword evidence="13" id="KW-1185">Reference proteome</keyword>
<dbReference type="EMBL" id="PYSW02000051">
    <property type="protein sequence ID" value="KAG2373791.1"/>
    <property type="molecule type" value="Genomic_DNA"/>
</dbReference>
<dbReference type="RefSeq" id="XP_044542965.1">
    <property type="nucleotide sequence ID" value="XM_044687584.1"/>
</dbReference>
<dbReference type="Gene3D" id="3.30.450.50">
    <property type="entry name" value="Longin domain"/>
    <property type="match status" value="1"/>
</dbReference>
<dbReference type="GO" id="GO:0012505">
    <property type="term" value="C:endomembrane system"/>
    <property type="evidence" value="ECO:0007669"/>
    <property type="project" value="UniProtKB-SubCell"/>
</dbReference>
<dbReference type="GO" id="GO:0016020">
    <property type="term" value="C:membrane"/>
    <property type="evidence" value="ECO:0007669"/>
    <property type="project" value="InterPro"/>
</dbReference>
<keyword evidence="3 9" id="KW-0812">Transmembrane</keyword>
<evidence type="ECO:0000256" key="7">
    <source>
        <dbReference type="ARBA" id="ARBA00046280"/>
    </source>
</evidence>
<dbReference type="InterPro" id="IPR010908">
    <property type="entry name" value="Longin_dom"/>
</dbReference>
<dbReference type="SUPFAM" id="SSF58038">
    <property type="entry name" value="SNARE fusion complex"/>
    <property type="match status" value="1"/>
</dbReference>
<gene>
    <name evidence="12" type="ORF">C9374_011880</name>
</gene>
<proteinExistence type="inferred from homology"/>
<evidence type="ECO:0000259" key="11">
    <source>
        <dbReference type="PROSITE" id="PS50892"/>
    </source>
</evidence>
<evidence type="ECO:0000256" key="8">
    <source>
        <dbReference type="PROSITE-ProRule" id="PRU00290"/>
    </source>
</evidence>
<evidence type="ECO:0000256" key="9">
    <source>
        <dbReference type="SAM" id="Phobius"/>
    </source>
</evidence>
<evidence type="ECO:0000313" key="12">
    <source>
        <dbReference type="EMBL" id="KAG2373791.1"/>
    </source>
</evidence>
<dbReference type="PANTHER" id="PTHR21136">
    <property type="entry name" value="SNARE PROTEINS"/>
    <property type="match status" value="1"/>
</dbReference>
<comment type="subcellular location">
    <subcellularLocation>
        <location evidence="7">Endomembrane system</location>
        <topology evidence="7">Single-pass type IV membrane protein</topology>
    </subcellularLocation>
</comment>
<dbReference type="PRINTS" id="PR00219">
    <property type="entry name" value="SYNAPTOBREVN"/>
</dbReference>
<dbReference type="FunFam" id="1.20.5.110:FF:000004">
    <property type="entry name" value="Vesicle-associated membrane protein 7"/>
    <property type="match status" value="1"/>
</dbReference>
<dbReference type="AlphaFoldDB" id="A0AA88KF54"/>
<feature type="domain" description="Longin" evidence="10">
    <location>
        <begin position="62"/>
        <end position="142"/>
    </location>
</feature>
<evidence type="ECO:0000259" key="10">
    <source>
        <dbReference type="PROSITE" id="PS50859"/>
    </source>
</evidence>
<keyword evidence="8" id="KW-0175">Coiled coil</keyword>
<keyword evidence="5 9" id="KW-1133">Transmembrane helix</keyword>
<dbReference type="PROSITE" id="PS50892">
    <property type="entry name" value="V_SNARE"/>
    <property type="match status" value="1"/>
</dbReference>
<dbReference type="SUPFAM" id="SSF64356">
    <property type="entry name" value="SNARE-like"/>
    <property type="match status" value="1"/>
</dbReference>
<dbReference type="PROSITE" id="PS00417">
    <property type="entry name" value="SYNAPTOBREVIN"/>
    <property type="match status" value="1"/>
</dbReference>
<keyword evidence="2" id="KW-0813">Transport</keyword>
<evidence type="ECO:0000256" key="5">
    <source>
        <dbReference type="ARBA" id="ARBA00022989"/>
    </source>
</evidence>
<dbReference type="InterPro" id="IPR051097">
    <property type="entry name" value="Synaptobrevin-like_transport"/>
</dbReference>
<evidence type="ECO:0000313" key="13">
    <source>
        <dbReference type="Proteomes" id="UP000816034"/>
    </source>
</evidence>
<dbReference type="GO" id="GO:0005737">
    <property type="term" value="C:cytoplasm"/>
    <property type="evidence" value="ECO:0007669"/>
    <property type="project" value="UniProtKB-ARBA"/>
</dbReference>
<dbReference type="GO" id="GO:0015031">
    <property type="term" value="P:protein transport"/>
    <property type="evidence" value="ECO:0007669"/>
    <property type="project" value="UniProtKB-KW"/>
</dbReference>
<dbReference type="GO" id="GO:0016192">
    <property type="term" value="P:vesicle-mediated transport"/>
    <property type="evidence" value="ECO:0007669"/>
    <property type="project" value="InterPro"/>
</dbReference>
<dbReference type="CDD" id="cd15843">
    <property type="entry name" value="R-SNARE"/>
    <property type="match status" value="1"/>
</dbReference>
<evidence type="ECO:0000256" key="3">
    <source>
        <dbReference type="ARBA" id="ARBA00022692"/>
    </source>
</evidence>
<dbReference type="PROSITE" id="PS50859">
    <property type="entry name" value="LONGIN"/>
    <property type="match status" value="1"/>
</dbReference>
<protein>
    <submittedName>
        <fullName evidence="12">Uncharacterized protein</fullName>
    </submittedName>
</protein>
<dbReference type="Pfam" id="PF13774">
    <property type="entry name" value="Longin"/>
    <property type="match status" value="1"/>
</dbReference>
<dbReference type="Pfam" id="PF00957">
    <property type="entry name" value="Synaptobrevin"/>
    <property type="match status" value="1"/>
</dbReference>
<dbReference type="InterPro" id="IPR001388">
    <property type="entry name" value="Synaptobrevin-like"/>
</dbReference>
<evidence type="ECO:0000256" key="6">
    <source>
        <dbReference type="ARBA" id="ARBA00023136"/>
    </source>
</evidence>
<dbReference type="Gene3D" id="1.20.5.110">
    <property type="match status" value="1"/>
</dbReference>
<dbReference type="GeneID" id="68104334"/>
<accession>A0AA88KF54</accession>
<organism evidence="12 13">
    <name type="scientific">Naegleria lovaniensis</name>
    <name type="common">Amoeba</name>
    <dbReference type="NCBI Taxonomy" id="51637"/>
    <lineage>
        <taxon>Eukaryota</taxon>
        <taxon>Discoba</taxon>
        <taxon>Heterolobosea</taxon>
        <taxon>Tetramitia</taxon>
        <taxon>Eutetramitia</taxon>
        <taxon>Vahlkampfiidae</taxon>
        <taxon>Naegleria</taxon>
    </lineage>
</organism>
<dbReference type="SMART" id="SM01270">
    <property type="entry name" value="Longin"/>
    <property type="match status" value="1"/>
</dbReference>
<dbReference type="InterPro" id="IPR042855">
    <property type="entry name" value="V_SNARE_CC"/>
</dbReference>
<feature type="transmembrane region" description="Helical" evidence="9">
    <location>
        <begin position="236"/>
        <end position="258"/>
    </location>
</feature>
<comment type="similarity">
    <text evidence="1">Belongs to the synaptobrevin family.</text>
</comment>
<name>A0AA88KF54_NAELO</name>
<dbReference type="Proteomes" id="UP000816034">
    <property type="component" value="Unassembled WGS sequence"/>
</dbReference>
<evidence type="ECO:0000256" key="2">
    <source>
        <dbReference type="ARBA" id="ARBA00022448"/>
    </source>
</evidence>
<reference evidence="12 13" key="1">
    <citation type="journal article" date="2018" name="BMC Genomics">
        <title>The genome of Naegleria lovaniensis, the basis for a comparative approach to unravel pathogenicity factors of the human pathogenic amoeba N. fowleri.</title>
        <authorList>
            <person name="Liechti N."/>
            <person name="Schurch N."/>
            <person name="Bruggmann R."/>
            <person name="Wittwer M."/>
        </authorList>
    </citation>
    <scope>NUCLEOTIDE SEQUENCE [LARGE SCALE GENOMIC DNA]</scope>
    <source>
        <strain evidence="12 13">ATCC 30569</strain>
    </source>
</reference>
<dbReference type="PANTHER" id="PTHR21136:SF168">
    <property type="entry name" value="VESICLE-ASSOCIATED MEMBRANE PROTEIN 9"/>
    <property type="match status" value="1"/>
</dbReference>
<evidence type="ECO:0000256" key="1">
    <source>
        <dbReference type="ARBA" id="ARBA00008025"/>
    </source>
</evidence>
<sequence length="282" mass="32396">MSHSPSFSSDQPQLRFAMVGLFREALNDHSNLLNTSHYYESQSNNNNEPSSCILIGEFYRGLTSSTQISQQQHAQMTRQICLKIGDKVSHTNHKRTLTQGSLNFHYKVVDNKYIFIVCADSECPLRICYNFLDDLETQFKRQGYDNEGLSNSHFKPISNMIKDRMAHYNNLENDKIYKLKNQIDATKDVMISNIDKVIERGERLEVLAEKTDELQDHAFGFKTKSKKLKNTMKKRIILLAVILIVIFVIIVLIAVFAGCNFPSFDRCRVTSNNNNNNGNNNQ</sequence>
<keyword evidence="6 9" id="KW-0472">Membrane</keyword>
<feature type="domain" description="V-SNARE coiled-coil homology" evidence="11">
    <location>
        <begin position="175"/>
        <end position="235"/>
    </location>
</feature>
<dbReference type="InterPro" id="IPR011012">
    <property type="entry name" value="Longin-like_dom_sf"/>
</dbReference>
<comment type="caution">
    <text evidence="12">The sequence shown here is derived from an EMBL/GenBank/DDBJ whole genome shotgun (WGS) entry which is preliminary data.</text>
</comment>